<dbReference type="GO" id="GO:0051087">
    <property type="term" value="F:protein-folding chaperone binding"/>
    <property type="evidence" value="ECO:0007669"/>
    <property type="project" value="InterPro"/>
</dbReference>
<dbReference type="InterPro" id="IPR003103">
    <property type="entry name" value="BAG_domain"/>
</dbReference>
<feature type="domain" description="BAG" evidence="2">
    <location>
        <begin position="221"/>
        <end position="268"/>
    </location>
</feature>
<accession>A0A7S1MQN3</accession>
<feature type="compositionally biased region" description="Low complexity" evidence="1">
    <location>
        <begin position="75"/>
        <end position="97"/>
    </location>
</feature>
<organism evidence="3">
    <name type="scientific">Neobodo designis</name>
    <name type="common">Flagellated protozoan</name>
    <name type="synonym">Bodo designis</name>
    <dbReference type="NCBI Taxonomy" id="312471"/>
    <lineage>
        <taxon>Eukaryota</taxon>
        <taxon>Discoba</taxon>
        <taxon>Euglenozoa</taxon>
        <taxon>Kinetoplastea</taxon>
        <taxon>Metakinetoplastina</taxon>
        <taxon>Neobodonida</taxon>
        <taxon>Neobodo</taxon>
    </lineage>
</organism>
<name>A0A7S1MQN3_NEODS</name>
<dbReference type="EMBL" id="HBGF01039065">
    <property type="protein sequence ID" value="CAD9138079.1"/>
    <property type="molecule type" value="Transcribed_RNA"/>
</dbReference>
<gene>
    <name evidence="3" type="ORF">NDES1114_LOCUS26136</name>
</gene>
<sequence>MANVEVKTVDGSILEVHTAMPHPTVGDVCDALASQHGYRKNVRLLFGGQIMQPTRRAEEFPQASLIVVGSRAPQASPVAASSPGSTSPSGSAASPASRHPTHRSPSISPSRRQLPPDHITVTVLITDSNTKTAVHVHKDATVGDLLTHTVAKEPKLHGCRFLFHGHAMDNMGAELRHFGVGDGAVVHAVSRSMSPAMLKLSEARRQLDEMVALHNGGADLDKRKGLYEQSMRLLFSLDGLEVEGNGRQDRKDLVKRIQQFQDALGVAGER</sequence>
<dbReference type="SUPFAM" id="SSF63491">
    <property type="entry name" value="BAG domain"/>
    <property type="match status" value="1"/>
</dbReference>
<proteinExistence type="predicted"/>
<dbReference type="Gene3D" id="1.20.58.120">
    <property type="entry name" value="BAG domain"/>
    <property type="match status" value="1"/>
</dbReference>
<reference evidence="3" key="1">
    <citation type="submission" date="2021-01" db="EMBL/GenBank/DDBJ databases">
        <authorList>
            <person name="Corre E."/>
            <person name="Pelletier E."/>
            <person name="Niang G."/>
            <person name="Scheremetjew M."/>
            <person name="Finn R."/>
            <person name="Kale V."/>
            <person name="Holt S."/>
            <person name="Cochrane G."/>
            <person name="Meng A."/>
            <person name="Brown T."/>
            <person name="Cohen L."/>
        </authorList>
    </citation>
    <scope>NUCLEOTIDE SEQUENCE</scope>
    <source>
        <strain evidence="3">CCAP 1951/1</strain>
    </source>
</reference>
<dbReference type="SMART" id="SM00264">
    <property type="entry name" value="BAG"/>
    <property type="match status" value="1"/>
</dbReference>
<dbReference type="InterPro" id="IPR036533">
    <property type="entry name" value="BAG_dom_sf"/>
</dbReference>
<evidence type="ECO:0000256" key="1">
    <source>
        <dbReference type="SAM" id="MobiDB-lite"/>
    </source>
</evidence>
<protein>
    <recommendedName>
        <fullName evidence="2">BAG domain-containing protein</fullName>
    </recommendedName>
</protein>
<dbReference type="InterPro" id="IPR029071">
    <property type="entry name" value="Ubiquitin-like_domsf"/>
</dbReference>
<feature type="region of interest" description="Disordered" evidence="1">
    <location>
        <begin position="75"/>
        <end position="117"/>
    </location>
</feature>
<evidence type="ECO:0000313" key="3">
    <source>
        <dbReference type="EMBL" id="CAD9138079.1"/>
    </source>
</evidence>
<dbReference type="SUPFAM" id="SSF54236">
    <property type="entry name" value="Ubiquitin-like"/>
    <property type="match status" value="1"/>
</dbReference>
<dbReference type="Pfam" id="PF02179">
    <property type="entry name" value="BAG"/>
    <property type="match status" value="1"/>
</dbReference>
<evidence type="ECO:0000259" key="2">
    <source>
        <dbReference type="PROSITE" id="PS51035"/>
    </source>
</evidence>
<dbReference type="AlphaFoldDB" id="A0A7S1MQN3"/>
<dbReference type="PROSITE" id="PS51035">
    <property type="entry name" value="BAG"/>
    <property type="match status" value="1"/>
</dbReference>